<comment type="caution">
    <text evidence="2">The sequence shown here is derived from an EMBL/GenBank/DDBJ whole genome shotgun (WGS) entry which is preliminary data.</text>
</comment>
<dbReference type="EMBL" id="WNYA01031366">
    <property type="protein sequence ID" value="KAG8537337.1"/>
    <property type="molecule type" value="Genomic_DNA"/>
</dbReference>
<protein>
    <recommendedName>
        <fullName evidence="4">Secreted protein</fullName>
    </recommendedName>
</protein>
<keyword evidence="3" id="KW-1185">Reference proteome</keyword>
<dbReference type="Proteomes" id="UP000824782">
    <property type="component" value="Unassembled WGS sequence"/>
</dbReference>
<dbReference type="AlphaFoldDB" id="A0AAV6YJL4"/>
<feature type="compositionally biased region" description="Polar residues" evidence="1">
    <location>
        <begin position="59"/>
        <end position="70"/>
    </location>
</feature>
<gene>
    <name evidence="2" type="ORF">GDO81_024697</name>
</gene>
<feature type="region of interest" description="Disordered" evidence="1">
    <location>
        <begin position="42"/>
        <end position="88"/>
    </location>
</feature>
<reference evidence="2" key="1">
    <citation type="thesis" date="2020" institute="ProQuest LLC" country="789 East Eisenhower Parkway, Ann Arbor, MI, USA">
        <title>Comparative Genomics and Chromosome Evolution.</title>
        <authorList>
            <person name="Mudd A.B."/>
        </authorList>
    </citation>
    <scope>NUCLEOTIDE SEQUENCE</scope>
    <source>
        <strain evidence="2">237g6f4</strain>
        <tissue evidence="2">Blood</tissue>
    </source>
</reference>
<evidence type="ECO:0000313" key="3">
    <source>
        <dbReference type="Proteomes" id="UP000824782"/>
    </source>
</evidence>
<organism evidence="2 3">
    <name type="scientific">Engystomops pustulosus</name>
    <name type="common">Tungara frog</name>
    <name type="synonym">Physalaemus pustulosus</name>
    <dbReference type="NCBI Taxonomy" id="76066"/>
    <lineage>
        <taxon>Eukaryota</taxon>
        <taxon>Metazoa</taxon>
        <taxon>Chordata</taxon>
        <taxon>Craniata</taxon>
        <taxon>Vertebrata</taxon>
        <taxon>Euteleostomi</taxon>
        <taxon>Amphibia</taxon>
        <taxon>Batrachia</taxon>
        <taxon>Anura</taxon>
        <taxon>Neobatrachia</taxon>
        <taxon>Hyloidea</taxon>
        <taxon>Leptodactylidae</taxon>
        <taxon>Leiuperinae</taxon>
        <taxon>Engystomops</taxon>
    </lineage>
</organism>
<accession>A0AAV6YJL4</accession>
<evidence type="ECO:0000256" key="1">
    <source>
        <dbReference type="SAM" id="MobiDB-lite"/>
    </source>
</evidence>
<evidence type="ECO:0008006" key="4">
    <source>
        <dbReference type="Google" id="ProtNLM"/>
    </source>
</evidence>
<sequence>MWPWCGSCGPLQTMTQATTWHLVFTRARSKAGWTSCDVVPPGRSSGVTCLQWRPRSKYRNGSQSRGQSPGTGSGQAAEMQRQSPVRGQ</sequence>
<name>A0AAV6YJL4_ENGPU</name>
<evidence type="ECO:0000313" key="2">
    <source>
        <dbReference type="EMBL" id="KAG8537337.1"/>
    </source>
</evidence>
<proteinExistence type="predicted"/>